<evidence type="ECO:0000256" key="4">
    <source>
        <dbReference type="ARBA" id="ARBA00005250"/>
    </source>
</evidence>
<evidence type="ECO:0000256" key="12">
    <source>
        <dbReference type="ARBA" id="ARBA00023251"/>
    </source>
</evidence>
<gene>
    <name evidence="15" type="ORF">T190423A01A_30488</name>
</gene>
<dbReference type="PROSITE" id="PS51257">
    <property type="entry name" value="PROKAR_LIPOPROTEIN"/>
    <property type="match status" value="1"/>
</dbReference>
<evidence type="ECO:0000256" key="3">
    <source>
        <dbReference type="ARBA" id="ARBA00004418"/>
    </source>
</evidence>
<evidence type="ECO:0000256" key="5">
    <source>
        <dbReference type="ARBA" id="ARBA00011245"/>
    </source>
</evidence>
<protein>
    <recommendedName>
        <fullName evidence="6">beta-lactamase</fullName>
        <ecNumber evidence="6">3.5.2.6</ecNumber>
    </recommendedName>
</protein>
<keyword evidence="11" id="KW-0862">Zinc</keyword>
<dbReference type="Proteomes" id="UP001497527">
    <property type="component" value="Unassembled WGS sequence"/>
</dbReference>
<evidence type="ECO:0000256" key="1">
    <source>
        <dbReference type="ARBA" id="ARBA00001526"/>
    </source>
</evidence>
<dbReference type="SUPFAM" id="SSF56281">
    <property type="entry name" value="Metallo-hydrolase/oxidoreductase"/>
    <property type="match status" value="1"/>
</dbReference>
<dbReference type="NCBIfam" id="NF033088">
    <property type="entry name" value="bla_subclass_B1"/>
    <property type="match status" value="1"/>
</dbReference>
<evidence type="ECO:0000256" key="9">
    <source>
        <dbReference type="ARBA" id="ARBA00022764"/>
    </source>
</evidence>
<evidence type="ECO:0000256" key="10">
    <source>
        <dbReference type="ARBA" id="ARBA00022801"/>
    </source>
</evidence>
<evidence type="ECO:0000256" key="8">
    <source>
        <dbReference type="ARBA" id="ARBA00022729"/>
    </source>
</evidence>
<dbReference type="Gene3D" id="2.120.10.30">
    <property type="entry name" value="TolB, C-terminal domain"/>
    <property type="match status" value="1"/>
</dbReference>
<keyword evidence="10" id="KW-0378">Hydrolase</keyword>
<dbReference type="InterPro" id="IPR011659">
    <property type="entry name" value="WD40"/>
</dbReference>
<dbReference type="EC" id="3.5.2.6" evidence="6"/>
<feature type="signal peptide" evidence="13">
    <location>
        <begin position="1"/>
        <end position="21"/>
    </location>
</feature>
<comment type="caution">
    <text evidence="15">The sequence shown here is derived from an EMBL/GenBank/DDBJ whole genome shotgun (WGS) entry which is preliminary data.</text>
</comment>
<dbReference type="InterPro" id="IPR058199">
    <property type="entry name" value="BlaB//VIM/IMP-1"/>
</dbReference>
<evidence type="ECO:0000256" key="6">
    <source>
        <dbReference type="ARBA" id="ARBA00012865"/>
    </source>
</evidence>
<keyword evidence="12" id="KW-0046">Antibiotic resistance</keyword>
<dbReference type="PANTHER" id="PTHR42951">
    <property type="entry name" value="METALLO-BETA-LACTAMASE DOMAIN-CONTAINING"/>
    <property type="match status" value="1"/>
</dbReference>
<comment type="catalytic activity">
    <reaction evidence="1">
        <text>a beta-lactam + H2O = a substituted beta-amino acid</text>
        <dbReference type="Rhea" id="RHEA:20401"/>
        <dbReference type="ChEBI" id="CHEBI:15377"/>
        <dbReference type="ChEBI" id="CHEBI:35627"/>
        <dbReference type="ChEBI" id="CHEBI:140347"/>
        <dbReference type="EC" id="3.5.2.6"/>
    </reaction>
</comment>
<comment type="subunit">
    <text evidence="5">Monomer.</text>
</comment>
<dbReference type="InterPro" id="IPR050855">
    <property type="entry name" value="NDM-1-like"/>
</dbReference>
<organism evidence="15 16">
    <name type="scientific">Tenacibaculum polynesiense</name>
    <dbReference type="NCBI Taxonomy" id="3137857"/>
    <lineage>
        <taxon>Bacteria</taxon>
        <taxon>Pseudomonadati</taxon>
        <taxon>Bacteroidota</taxon>
        <taxon>Flavobacteriia</taxon>
        <taxon>Flavobacteriales</taxon>
        <taxon>Flavobacteriaceae</taxon>
        <taxon>Tenacibaculum</taxon>
    </lineage>
</organism>
<dbReference type="SMART" id="SM00849">
    <property type="entry name" value="Lactamase_B"/>
    <property type="match status" value="1"/>
</dbReference>
<feature type="domain" description="Metallo-beta-lactamase" evidence="14">
    <location>
        <begin position="57"/>
        <end position="224"/>
    </location>
</feature>
<reference evidence="15 16" key="1">
    <citation type="submission" date="2024-05" db="EMBL/GenBank/DDBJ databases">
        <authorList>
            <person name="Duchaud E."/>
        </authorList>
    </citation>
    <scope>NUCLEOTIDE SEQUENCE [LARGE SCALE GENOMIC DNA]</scope>
    <source>
        <strain evidence="15">Ena-SAMPLE-TAB-13-05-2024-13:56:06:370-140308</strain>
    </source>
</reference>
<comment type="cofactor">
    <cofactor evidence="2">
        <name>Zn(2+)</name>
        <dbReference type="ChEBI" id="CHEBI:29105"/>
    </cofactor>
</comment>
<dbReference type="InterPro" id="IPR036866">
    <property type="entry name" value="RibonucZ/Hydroxyglut_hydro"/>
</dbReference>
<dbReference type="PANTHER" id="PTHR42951:SF4">
    <property type="entry name" value="ACYL-COENZYME A THIOESTERASE MBLAC2"/>
    <property type="match status" value="1"/>
</dbReference>
<comment type="subcellular location">
    <subcellularLocation>
        <location evidence="3">Periplasm</location>
    </subcellularLocation>
</comment>
<evidence type="ECO:0000259" key="14">
    <source>
        <dbReference type="SMART" id="SM00849"/>
    </source>
</evidence>
<comment type="similarity">
    <text evidence="4">Belongs to the metallo-beta-lactamase superfamily. Class-B beta-lactamase family.</text>
</comment>
<evidence type="ECO:0000313" key="15">
    <source>
        <dbReference type="EMBL" id="CAL2103374.1"/>
    </source>
</evidence>
<keyword evidence="9" id="KW-0574">Periplasm</keyword>
<evidence type="ECO:0000256" key="7">
    <source>
        <dbReference type="ARBA" id="ARBA00022723"/>
    </source>
</evidence>
<keyword evidence="16" id="KW-1185">Reference proteome</keyword>
<name>A0ABM9PCY8_9FLAO</name>
<evidence type="ECO:0000313" key="16">
    <source>
        <dbReference type="Proteomes" id="UP001497527"/>
    </source>
</evidence>
<evidence type="ECO:0000256" key="13">
    <source>
        <dbReference type="SAM" id="SignalP"/>
    </source>
</evidence>
<dbReference type="Pfam" id="PF00753">
    <property type="entry name" value="Lactamase_B"/>
    <property type="match status" value="1"/>
</dbReference>
<dbReference type="Gene3D" id="3.60.15.10">
    <property type="entry name" value="Ribonuclease Z/Hydroxyacylglutathione hydrolase-like"/>
    <property type="match status" value="1"/>
</dbReference>
<accession>A0ABM9PCY8</accession>
<dbReference type="SUPFAM" id="SSF53474">
    <property type="entry name" value="alpha/beta-Hydrolases"/>
    <property type="match status" value="1"/>
</dbReference>
<evidence type="ECO:0000256" key="2">
    <source>
        <dbReference type="ARBA" id="ARBA00001947"/>
    </source>
</evidence>
<keyword evidence="7" id="KW-0479">Metal-binding</keyword>
<dbReference type="EMBL" id="CAXJIO010000012">
    <property type="protein sequence ID" value="CAL2103374.1"/>
    <property type="molecule type" value="Genomic_DNA"/>
</dbReference>
<keyword evidence="8 13" id="KW-0732">Signal</keyword>
<proteinExistence type="inferred from homology"/>
<dbReference type="InterPro" id="IPR029058">
    <property type="entry name" value="AB_hydrolase_fold"/>
</dbReference>
<evidence type="ECO:0000256" key="11">
    <source>
        <dbReference type="ARBA" id="ARBA00022833"/>
    </source>
</evidence>
<sequence>MKRILKILLIALIFTSCSSHKKEWNDYESDILKIKRVNENVFQHTSYLSTKTLGKVPSNGMIYFNQNEAIVFDTPIDEKASEALLNWIGEKQVKALVVTHFRVDCLGGLNAFHSKGIKSYASNKTIQLAKKNNKQPLPQHSFDKEYKFIIGNQEVYAKYFGEGHTKDNVIGYVPSENTLFGGCLVKQVNAPKGNLADANIIEWSSTVTKIKREYPYLKTVIPGHGKSGGIELLNYTIDLFEPKQQPILFFLHNRFLEEHNLNDVHPQYGKTQYKKILNTFQKNGLKVISEQRKGNVNAREYALNVVHQIDSLITTGIPANNITVVGTSKGGYIAQYVSTIANNSDLNFVFIASFRNSDIQNIPEINFCGNILNIYEKSDPYGVSALSRKQHSTCQIKHFKEIELNTGMNHGFLFKPLKEWINPTIAWAKGNYLLETTDVSFPSTVKVPTKIPIPFKPELTPTNKIIHKGIFSPDYKAYYYTISDKTFDNFDVYMIQNINGTWSKPQKAFFNSEYNDHGMSFSPDGNTIYFSSTRPIKLHGVSPTWHLWKCQKTKGVWSKPVFIDIPNLRDKLVSHPVITNSGNLYFHASNLDYSDMYLYMSKSNKTSFNNAEKIDFPSINKIQKCTPYVAPDESYIIFATIEEHLNLMISFKDKQGKWMTAKKLDAQINDYNQGNPYVTPNNKFLFFTTEGTTSHKEWTVKWVHFENELKKH</sequence>
<dbReference type="SUPFAM" id="SSF82171">
    <property type="entry name" value="DPP6 N-terminal domain-like"/>
    <property type="match status" value="1"/>
</dbReference>
<dbReference type="InterPro" id="IPR011042">
    <property type="entry name" value="6-blade_b-propeller_TolB-like"/>
</dbReference>
<dbReference type="InterPro" id="IPR001279">
    <property type="entry name" value="Metallo-B-lactamas"/>
</dbReference>
<feature type="chain" id="PRO_5046452314" description="beta-lactamase" evidence="13">
    <location>
        <begin position="22"/>
        <end position="712"/>
    </location>
</feature>
<dbReference type="Pfam" id="PF07676">
    <property type="entry name" value="PD40"/>
    <property type="match status" value="1"/>
</dbReference>